<dbReference type="Proteomes" id="UP000265882">
    <property type="component" value="Unassembled WGS sequence"/>
</dbReference>
<protein>
    <recommendedName>
        <fullName evidence="3">L-2-amino-thiazoline-4-carboxylic acid hydrolase</fullName>
    </recommendedName>
</protein>
<accession>A0A3A4NKP4</accession>
<evidence type="ECO:0000313" key="2">
    <source>
        <dbReference type="Proteomes" id="UP000265882"/>
    </source>
</evidence>
<dbReference type="InterPro" id="IPR026002">
    <property type="entry name" value="ATC_hydrolase-like"/>
</dbReference>
<dbReference type="AlphaFoldDB" id="A0A3A4NKP4"/>
<proteinExistence type="predicted"/>
<comment type="caution">
    <text evidence="1">The sequence shown here is derived from an EMBL/GenBank/DDBJ whole genome shotgun (WGS) entry which is preliminary data.</text>
</comment>
<organism evidence="1 2">
    <name type="scientific">Abyssobacteria bacterium (strain SURF_5)</name>
    <dbReference type="NCBI Taxonomy" id="2093360"/>
    <lineage>
        <taxon>Bacteria</taxon>
        <taxon>Pseudomonadati</taxon>
        <taxon>Candidatus Hydrogenedentota</taxon>
        <taxon>Candidatus Abyssobacteria</taxon>
    </lineage>
</organism>
<evidence type="ECO:0008006" key="3">
    <source>
        <dbReference type="Google" id="ProtNLM"/>
    </source>
</evidence>
<reference evidence="1 2" key="1">
    <citation type="journal article" date="2017" name="ISME J.">
        <title>Energy and carbon metabolisms in a deep terrestrial subsurface fluid microbial community.</title>
        <authorList>
            <person name="Momper L."/>
            <person name="Jungbluth S.P."/>
            <person name="Lee M.D."/>
            <person name="Amend J.P."/>
        </authorList>
    </citation>
    <scope>NUCLEOTIDE SEQUENCE [LARGE SCALE GENOMIC DNA]</scope>
    <source>
        <strain evidence="1">SURF_5</strain>
    </source>
</reference>
<name>A0A3A4NKP4_ABYX5</name>
<sequence length="165" mass="19383">MCQDAKKIEKLRKELFLATANRGLVYTAILKELRNKLGEERASSLFKRAIYKHGVNIAKLFTPPDTLKDFKDWLLDFFPDDGAMNEPEVIRFDEEELAVRVPRCPLREGWRMFDLNDEDVADMCRHADAFDHGFFGSFFDYEMELWADRLDDACVLHFRPKKEKA</sequence>
<dbReference type="EMBL" id="QZKU01000111">
    <property type="protein sequence ID" value="RJP17740.1"/>
    <property type="molecule type" value="Genomic_DNA"/>
</dbReference>
<gene>
    <name evidence="1" type="ORF">C4520_15765</name>
</gene>
<dbReference type="Pfam" id="PF14196">
    <property type="entry name" value="ATC_hydrolase"/>
    <property type="match status" value="1"/>
</dbReference>
<evidence type="ECO:0000313" key="1">
    <source>
        <dbReference type="EMBL" id="RJP17740.1"/>
    </source>
</evidence>